<reference evidence="12 13" key="1">
    <citation type="submission" date="2019-01" db="EMBL/GenBank/DDBJ databases">
        <title>Intercellular communication is required for trap formation in the nematode-trapping fungus Duddingtonia flagrans.</title>
        <authorList>
            <person name="Youssar L."/>
            <person name="Wernet V."/>
            <person name="Hensel N."/>
            <person name="Hildebrandt H.-G."/>
            <person name="Fischer R."/>
        </authorList>
    </citation>
    <scope>NUCLEOTIDE SEQUENCE [LARGE SCALE GENOMIC DNA]</scope>
    <source>
        <strain evidence="12 13">CBS H-5679</strain>
    </source>
</reference>
<comment type="function">
    <text evidence="1 8">Involved in pre-mRNA splicing.</text>
</comment>
<feature type="domain" description="RING-type" evidence="10">
    <location>
        <begin position="250"/>
        <end position="287"/>
    </location>
</feature>
<feature type="compositionally biased region" description="Basic and acidic residues" evidence="9">
    <location>
        <begin position="99"/>
        <end position="112"/>
    </location>
</feature>
<feature type="zinc finger region" description="C3H1-type" evidence="7">
    <location>
        <begin position="178"/>
        <end position="206"/>
    </location>
</feature>
<dbReference type="SUPFAM" id="SSF90229">
    <property type="entry name" value="CCCH zinc finger"/>
    <property type="match status" value="1"/>
</dbReference>
<keyword evidence="8" id="KW-0747">Spliceosome</keyword>
<evidence type="ECO:0000256" key="5">
    <source>
        <dbReference type="ARBA" id="ARBA00022771"/>
    </source>
</evidence>
<organism evidence="12 13">
    <name type="scientific">Arthrobotrys flagrans</name>
    <name type="common">Nematode-trapping fungus</name>
    <name type="synonym">Trichothecium flagrans</name>
    <dbReference type="NCBI Taxonomy" id="97331"/>
    <lineage>
        <taxon>Eukaryota</taxon>
        <taxon>Fungi</taxon>
        <taxon>Dikarya</taxon>
        <taxon>Ascomycota</taxon>
        <taxon>Pezizomycotina</taxon>
        <taxon>Orbiliomycetes</taxon>
        <taxon>Orbiliales</taxon>
        <taxon>Orbiliaceae</taxon>
        <taxon>Arthrobotrys</taxon>
    </lineage>
</organism>
<comment type="similarity">
    <text evidence="2 8">Belongs to the CWC24 family.</text>
</comment>
<keyword evidence="4 7" id="KW-0479">Metal-binding</keyword>
<name>A0A437A0U7_ARTFL</name>
<dbReference type="InterPro" id="IPR001841">
    <property type="entry name" value="Znf_RING"/>
</dbReference>
<feature type="compositionally biased region" description="Basic residues" evidence="9">
    <location>
        <begin position="19"/>
        <end position="32"/>
    </location>
</feature>
<keyword evidence="8" id="KW-0507">mRNA processing</keyword>
<feature type="compositionally biased region" description="Basic and acidic residues" evidence="9">
    <location>
        <begin position="305"/>
        <end position="318"/>
    </location>
</feature>
<feature type="compositionally biased region" description="Basic and acidic residues" evidence="9">
    <location>
        <begin position="219"/>
        <end position="232"/>
    </location>
</feature>
<evidence type="ECO:0000313" key="13">
    <source>
        <dbReference type="Proteomes" id="UP000283090"/>
    </source>
</evidence>
<evidence type="ECO:0000259" key="10">
    <source>
        <dbReference type="PROSITE" id="PS50089"/>
    </source>
</evidence>
<evidence type="ECO:0000256" key="6">
    <source>
        <dbReference type="ARBA" id="ARBA00022833"/>
    </source>
</evidence>
<keyword evidence="13" id="KW-1185">Reference proteome</keyword>
<dbReference type="GO" id="GO:0003677">
    <property type="term" value="F:DNA binding"/>
    <property type="evidence" value="ECO:0007669"/>
    <property type="project" value="UniProtKB-UniRule"/>
</dbReference>
<dbReference type="Gene3D" id="3.30.40.10">
    <property type="entry name" value="Zinc/RING finger domain, C3HC4 (zinc finger)"/>
    <property type="match status" value="1"/>
</dbReference>
<evidence type="ECO:0000313" key="12">
    <source>
        <dbReference type="EMBL" id="RVD84613.1"/>
    </source>
</evidence>
<evidence type="ECO:0000256" key="9">
    <source>
        <dbReference type="SAM" id="MobiDB-lite"/>
    </source>
</evidence>
<keyword evidence="8" id="KW-0508">mRNA splicing</keyword>
<dbReference type="PANTHER" id="PTHR12930:SF0">
    <property type="entry name" value="RING FINGER PROTEIN 113B"/>
    <property type="match status" value="1"/>
</dbReference>
<dbReference type="STRING" id="97331.A0A437A0U7"/>
<accession>A0A437A0U7</accession>
<evidence type="ECO:0000256" key="8">
    <source>
        <dbReference type="RuleBase" id="RU367110"/>
    </source>
</evidence>
<dbReference type="GO" id="GO:0005684">
    <property type="term" value="C:U2-type spliceosomal complex"/>
    <property type="evidence" value="ECO:0007669"/>
    <property type="project" value="TreeGrafter"/>
</dbReference>
<dbReference type="SMART" id="SM00184">
    <property type="entry name" value="RING"/>
    <property type="match status" value="1"/>
</dbReference>
<feature type="compositionally biased region" description="Polar residues" evidence="9">
    <location>
        <begin position="82"/>
        <end position="98"/>
    </location>
</feature>
<dbReference type="RefSeq" id="XP_067490157.1">
    <property type="nucleotide sequence ID" value="XM_067635760.1"/>
</dbReference>
<dbReference type="Pfam" id="PF00642">
    <property type="entry name" value="zf-CCCH"/>
    <property type="match status" value="1"/>
</dbReference>
<comment type="caution">
    <text evidence="12">The sequence shown here is derived from an EMBL/GenBank/DDBJ whole genome shotgun (WGS) entry which is preliminary data.</text>
</comment>
<feature type="region of interest" description="Disordered" evidence="9">
    <location>
        <begin position="1"/>
        <end position="166"/>
    </location>
</feature>
<dbReference type="PROSITE" id="PS50089">
    <property type="entry name" value="ZF_RING_2"/>
    <property type="match status" value="1"/>
</dbReference>
<dbReference type="AlphaFoldDB" id="A0A437A0U7"/>
<dbReference type="FunFam" id="3.30.40.10:FF:000045">
    <property type="entry name" value="RING finger protein 113A"/>
    <property type="match status" value="1"/>
</dbReference>
<evidence type="ECO:0000256" key="4">
    <source>
        <dbReference type="ARBA" id="ARBA00022723"/>
    </source>
</evidence>
<dbReference type="Proteomes" id="UP000283090">
    <property type="component" value="Unassembled WGS sequence"/>
</dbReference>
<dbReference type="GO" id="GO:0008270">
    <property type="term" value="F:zinc ion binding"/>
    <property type="evidence" value="ECO:0007669"/>
    <property type="project" value="UniProtKB-KW"/>
</dbReference>
<evidence type="ECO:0000256" key="2">
    <source>
        <dbReference type="ARBA" id="ARBA00009161"/>
    </source>
</evidence>
<gene>
    <name evidence="12" type="ORF">DFL_006354</name>
</gene>
<dbReference type="CDD" id="cd16539">
    <property type="entry name" value="RING-HC_RNF113A_B"/>
    <property type="match status" value="1"/>
</dbReference>
<dbReference type="VEuPathDB" id="FungiDB:DFL_006354"/>
<proteinExistence type="inferred from homology"/>
<keyword evidence="5 7" id="KW-0863">Zinc-finger</keyword>
<protein>
    <recommendedName>
        <fullName evidence="8">Pre-mRNA-splicing factor CWC24</fullName>
    </recommendedName>
</protein>
<feature type="region of interest" description="Disordered" evidence="9">
    <location>
        <begin position="219"/>
        <end position="238"/>
    </location>
</feature>
<dbReference type="InterPro" id="IPR039971">
    <property type="entry name" value="CWC24-like"/>
</dbReference>
<keyword evidence="8" id="KW-0238">DNA-binding</keyword>
<dbReference type="OrthoDB" id="25761at2759"/>
<dbReference type="Pfam" id="PF13920">
    <property type="entry name" value="zf-C3HC4_3"/>
    <property type="match status" value="1"/>
</dbReference>
<evidence type="ECO:0000259" key="11">
    <source>
        <dbReference type="PROSITE" id="PS50103"/>
    </source>
</evidence>
<feature type="region of interest" description="Disordered" evidence="9">
    <location>
        <begin position="305"/>
        <end position="334"/>
    </location>
</feature>
<sequence>MADVPPDTTAPIDPPVTFFRRKGNRSNHRKRPPTPPPKPSSDSDSDYSSTDETGAKLPTKRRKTKHVVSSSSTKLTTTDTTASLNGPTYTADRSTSISKSDDATKRSNWHNENEEEYLIRKSKPQPSQGSEEPADDGVYRGPSAYKSFIKKNPDSIQNKGKMGPVKAPTNIRQVVTVDFAPDVCKDYKQTGFCGFGDTCKFLHAREDYKQGWQLDRDWEVSSKKKQGGKDASKDDEEDDDKELANIPFKCVICKGDYKVPIVTKCGHYFCEKCALMRYRKTPSCAICGAGTNGIFNTAKNLQKKLDKKREREEAKKEEGEEGEQAGASGITIEE</sequence>
<dbReference type="PANTHER" id="PTHR12930">
    <property type="entry name" value="ZINC FINGER PROTEIN 183"/>
    <property type="match status" value="1"/>
</dbReference>
<dbReference type="InterPro" id="IPR000571">
    <property type="entry name" value="Znf_CCCH"/>
</dbReference>
<dbReference type="SMART" id="SM00356">
    <property type="entry name" value="ZnF_C3H1"/>
    <property type="match status" value="1"/>
</dbReference>
<dbReference type="GO" id="GO:0034247">
    <property type="term" value="P:snoRNA splicing"/>
    <property type="evidence" value="ECO:0007669"/>
    <property type="project" value="TreeGrafter"/>
</dbReference>
<evidence type="ECO:0000256" key="3">
    <source>
        <dbReference type="ARBA" id="ARBA00011524"/>
    </source>
</evidence>
<dbReference type="EMBL" id="SAEB01000007">
    <property type="protein sequence ID" value="RVD84613.1"/>
    <property type="molecule type" value="Genomic_DNA"/>
</dbReference>
<feature type="compositionally biased region" description="Low complexity" evidence="9">
    <location>
        <begin position="40"/>
        <end position="51"/>
    </location>
</feature>
<feature type="compositionally biased region" description="Low complexity" evidence="9">
    <location>
        <begin position="67"/>
        <end position="81"/>
    </location>
</feature>
<dbReference type="InterPro" id="IPR013083">
    <property type="entry name" value="Znf_RING/FYVE/PHD"/>
</dbReference>
<dbReference type="SUPFAM" id="SSF57850">
    <property type="entry name" value="RING/U-box"/>
    <property type="match status" value="1"/>
</dbReference>
<dbReference type="InterPro" id="IPR017907">
    <property type="entry name" value="Znf_RING_CS"/>
</dbReference>
<evidence type="ECO:0000256" key="1">
    <source>
        <dbReference type="ARBA" id="ARBA00003777"/>
    </source>
</evidence>
<comment type="subunit">
    <text evidence="3 8">Associated with the spliceosome.</text>
</comment>
<keyword evidence="6 7" id="KW-0862">Zinc</keyword>
<keyword evidence="8" id="KW-0539">Nucleus</keyword>
<comment type="subcellular location">
    <subcellularLocation>
        <location evidence="8">Nucleus</location>
    </subcellularLocation>
</comment>
<dbReference type="PROSITE" id="PS50103">
    <property type="entry name" value="ZF_C3H1"/>
    <property type="match status" value="1"/>
</dbReference>
<evidence type="ECO:0000256" key="7">
    <source>
        <dbReference type="PROSITE-ProRule" id="PRU00723"/>
    </source>
</evidence>
<feature type="domain" description="C3H1-type" evidence="11">
    <location>
        <begin position="178"/>
        <end position="206"/>
    </location>
</feature>
<dbReference type="GO" id="GO:0006397">
    <property type="term" value="P:mRNA processing"/>
    <property type="evidence" value="ECO:0007669"/>
    <property type="project" value="UniProtKB-KW"/>
</dbReference>
<dbReference type="PROSITE" id="PS00518">
    <property type="entry name" value="ZF_RING_1"/>
    <property type="match status" value="1"/>
</dbReference>
<dbReference type="GeneID" id="93588665"/>
<dbReference type="InterPro" id="IPR036855">
    <property type="entry name" value="Znf_CCCH_sf"/>
</dbReference>